<dbReference type="RefSeq" id="WP_145790209.1">
    <property type="nucleotide sequence ID" value="NZ_BAAABR010000021.1"/>
</dbReference>
<dbReference type="AlphaFoldDB" id="A0A561EPB9"/>
<accession>A0A561EPB9</accession>
<dbReference type="EMBL" id="VIVR01000001">
    <property type="protein sequence ID" value="TWE17451.1"/>
    <property type="molecule type" value="Genomic_DNA"/>
</dbReference>
<evidence type="ECO:0000313" key="2">
    <source>
        <dbReference type="Proteomes" id="UP000318416"/>
    </source>
</evidence>
<name>A0A561EPB9_9ACTN</name>
<dbReference type="OrthoDB" id="7185898at2"/>
<sequence>MFGTDGDSPADTIVQSLHDHGTIEHEVAAAIDGLLDLNLIHLAAGGWRHSTRLCEGARVPRYAPGWTEIMPMVAHHPASPPALTSSSR</sequence>
<dbReference type="Proteomes" id="UP000318416">
    <property type="component" value="Unassembled WGS sequence"/>
</dbReference>
<keyword evidence="2" id="KW-1185">Reference proteome</keyword>
<proteinExistence type="predicted"/>
<protein>
    <submittedName>
        <fullName evidence="1">Uncharacterized protein</fullName>
    </submittedName>
</protein>
<organism evidence="1 2">
    <name type="scientific">Kitasatospora atroaurantiaca</name>
    <dbReference type="NCBI Taxonomy" id="285545"/>
    <lineage>
        <taxon>Bacteria</taxon>
        <taxon>Bacillati</taxon>
        <taxon>Actinomycetota</taxon>
        <taxon>Actinomycetes</taxon>
        <taxon>Kitasatosporales</taxon>
        <taxon>Streptomycetaceae</taxon>
        <taxon>Kitasatospora</taxon>
    </lineage>
</organism>
<comment type="caution">
    <text evidence="1">The sequence shown here is derived from an EMBL/GenBank/DDBJ whole genome shotgun (WGS) entry which is preliminary data.</text>
</comment>
<evidence type="ECO:0000313" key="1">
    <source>
        <dbReference type="EMBL" id="TWE17451.1"/>
    </source>
</evidence>
<gene>
    <name evidence="1" type="ORF">FB465_2477</name>
</gene>
<reference evidence="1 2" key="1">
    <citation type="submission" date="2019-06" db="EMBL/GenBank/DDBJ databases">
        <title>Sequencing the genomes of 1000 actinobacteria strains.</title>
        <authorList>
            <person name="Klenk H.-P."/>
        </authorList>
    </citation>
    <scope>NUCLEOTIDE SEQUENCE [LARGE SCALE GENOMIC DNA]</scope>
    <source>
        <strain evidence="1 2">DSM 41649</strain>
    </source>
</reference>